<feature type="domain" description="Non-haem dioxygenase N-terminal" evidence="4">
    <location>
        <begin position="14"/>
        <end position="117"/>
    </location>
</feature>
<dbReference type="Pfam" id="PF14226">
    <property type="entry name" value="DIOX_N"/>
    <property type="match status" value="1"/>
</dbReference>
<name>A0AAE1Y5Z8_9LAMI</name>
<accession>A0AAE1Y5Z8</accession>
<dbReference type="Pfam" id="PF03171">
    <property type="entry name" value="2OG-FeII_Oxy"/>
    <property type="match status" value="1"/>
</dbReference>
<dbReference type="Proteomes" id="UP001293254">
    <property type="component" value="Unassembled WGS sequence"/>
</dbReference>
<dbReference type="InterPro" id="IPR050231">
    <property type="entry name" value="Iron_ascorbate_oxido_reductase"/>
</dbReference>
<evidence type="ECO:0000313" key="6">
    <source>
        <dbReference type="Proteomes" id="UP001293254"/>
    </source>
</evidence>
<dbReference type="InterPro" id="IPR027443">
    <property type="entry name" value="IPNS-like_sf"/>
</dbReference>
<dbReference type="PANTHER" id="PTHR47990">
    <property type="entry name" value="2-OXOGLUTARATE (2OG) AND FE(II)-DEPENDENT OXYGENASE SUPERFAMILY PROTEIN-RELATED"/>
    <property type="match status" value="1"/>
</dbReference>
<keyword evidence="6" id="KW-1185">Reference proteome</keyword>
<keyword evidence="2" id="KW-0408">Iron</keyword>
<proteinExistence type="predicted"/>
<comment type="caution">
    <text evidence="5">The sequence shown here is derived from an EMBL/GenBank/DDBJ whole genome shotgun (WGS) entry which is preliminary data.</text>
</comment>
<dbReference type="InterPro" id="IPR026992">
    <property type="entry name" value="DIOX_N"/>
</dbReference>
<gene>
    <name evidence="5" type="ORF">Salat_1624700</name>
</gene>
<evidence type="ECO:0000259" key="4">
    <source>
        <dbReference type="Pfam" id="PF14226"/>
    </source>
</evidence>
<dbReference type="InterPro" id="IPR044861">
    <property type="entry name" value="IPNS-like_FE2OG_OXY"/>
</dbReference>
<protein>
    <submittedName>
        <fullName evidence="5">Uncharacterized protein</fullName>
    </submittedName>
</protein>
<evidence type="ECO:0000256" key="1">
    <source>
        <dbReference type="ARBA" id="ARBA00022723"/>
    </source>
</evidence>
<reference evidence="5" key="1">
    <citation type="submission" date="2020-06" db="EMBL/GenBank/DDBJ databases">
        <authorList>
            <person name="Li T."/>
            <person name="Hu X."/>
            <person name="Zhang T."/>
            <person name="Song X."/>
            <person name="Zhang H."/>
            <person name="Dai N."/>
            <person name="Sheng W."/>
            <person name="Hou X."/>
            <person name="Wei L."/>
        </authorList>
    </citation>
    <scope>NUCLEOTIDE SEQUENCE</scope>
    <source>
        <strain evidence="5">3651</strain>
        <tissue evidence="5">Leaf</tissue>
    </source>
</reference>
<reference evidence="5" key="2">
    <citation type="journal article" date="2024" name="Plant">
        <title>Genomic evolution and insights into agronomic trait innovations of Sesamum species.</title>
        <authorList>
            <person name="Miao H."/>
            <person name="Wang L."/>
            <person name="Qu L."/>
            <person name="Liu H."/>
            <person name="Sun Y."/>
            <person name="Le M."/>
            <person name="Wang Q."/>
            <person name="Wei S."/>
            <person name="Zheng Y."/>
            <person name="Lin W."/>
            <person name="Duan Y."/>
            <person name="Cao H."/>
            <person name="Xiong S."/>
            <person name="Wang X."/>
            <person name="Wei L."/>
            <person name="Li C."/>
            <person name="Ma Q."/>
            <person name="Ju M."/>
            <person name="Zhao R."/>
            <person name="Li G."/>
            <person name="Mu C."/>
            <person name="Tian Q."/>
            <person name="Mei H."/>
            <person name="Zhang T."/>
            <person name="Gao T."/>
            <person name="Zhang H."/>
        </authorList>
    </citation>
    <scope>NUCLEOTIDE SEQUENCE</scope>
    <source>
        <strain evidence="5">3651</strain>
    </source>
</reference>
<evidence type="ECO:0000256" key="2">
    <source>
        <dbReference type="ARBA" id="ARBA00023004"/>
    </source>
</evidence>
<dbReference type="AlphaFoldDB" id="A0AAE1Y5Z8"/>
<evidence type="ECO:0000259" key="3">
    <source>
        <dbReference type="Pfam" id="PF03171"/>
    </source>
</evidence>
<dbReference type="Gene3D" id="2.60.120.330">
    <property type="entry name" value="B-lactam Antibiotic, Isopenicillin N Synthase, Chain"/>
    <property type="match status" value="1"/>
</dbReference>
<keyword evidence="1" id="KW-0479">Metal-binding</keyword>
<dbReference type="GO" id="GO:0046872">
    <property type="term" value="F:metal ion binding"/>
    <property type="evidence" value="ECO:0007669"/>
    <property type="project" value="UniProtKB-KW"/>
</dbReference>
<feature type="domain" description="Isopenicillin N synthase-like Fe(2+) 2OG dioxygenase" evidence="3">
    <location>
        <begin position="172"/>
        <end position="275"/>
    </location>
</feature>
<dbReference type="GO" id="GO:0016706">
    <property type="term" value="F:2-oxoglutarate-dependent dioxygenase activity"/>
    <property type="evidence" value="ECO:0007669"/>
    <property type="project" value="UniProtKB-ARBA"/>
</dbReference>
<dbReference type="SUPFAM" id="SSF51197">
    <property type="entry name" value="Clavaminate synthase-like"/>
    <property type="match status" value="1"/>
</dbReference>
<evidence type="ECO:0000313" key="5">
    <source>
        <dbReference type="EMBL" id="KAK4424313.1"/>
    </source>
</evidence>
<sequence>MEEDIEYEKWNPFPVIDLEQFYCVFEHVNVITDVLDALHQWGAFAVINHRIPEDVFKNAMDASLEFFQLPEEEKMKYEFKKPLDPIKYGKETLTNPSDHKSYVCREFLDIYVRPELHLPDKPQRLKDAVVEMHTSTRALHGLLIQLVAMFPAMRIEGGVTEERFELETCFRHFTANYYPARPEFEEPIPMQPDTNHHVLFTTFMHNNGVELGLEASRLIYGERIPREMWSKLDAPPDAILVHSGYPLEVYNDGYYRNVKLRAAVNTEAQPRITVGLSIGPGLNALVRTATEVEERCEKPSCYRPMKYIDMMEIIENNRLQGKIFDKEQVNYKAQQESDQTV</sequence>
<dbReference type="EMBL" id="JACGWO010000006">
    <property type="protein sequence ID" value="KAK4424313.1"/>
    <property type="molecule type" value="Genomic_DNA"/>
</dbReference>
<organism evidence="5 6">
    <name type="scientific">Sesamum alatum</name>
    <dbReference type="NCBI Taxonomy" id="300844"/>
    <lineage>
        <taxon>Eukaryota</taxon>
        <taxon>Viridiplantae</taxon>
        <taxon>Streptophyta</taxon>
        <taxon>Embryophyta</taxon>
        <taxon>Tracheophyta</taxon>
        <taxon>Spermatophyta</taxon>
        <taxon>Magnoliopsida</taxon>
        <taxon>eudicotyledons</taxon>
        <taxon>Gunneridae</taxon>
        <taxon>Pentapetalae</taxon>
        <taxon>asterids</taxon>
        <taxon>lamiids</taxon>
        <taxon>Lamiales</taxon>
        <taxon>Pedaliaceae</taxon>
        <taxon>Sesamum</taxon>
    </lineage>
</organism>